<comment type="subcellular location">
    <subcellularLocation>
        <location evidence="1">Membrane</location>
        <topology evidence="1">Multi-pass membrane protein</topology>
    </subcellularLocation>
</comment>
<dbReference type="SUPFAM" id="SSF57903">
    <property type="entry name" value="FYVE/PHD zinc finger"/>
    <property type="match status" value="1"/>
</dbReference>
<evidence type="ECO:0000313" key="10">
    <source>
        <dbReference type="EMBL" id="KAL1122465.1"/>
    </source>
</evidence>
<dbReference type="InterPro" id="IPR051856">
    <property type="entry name" value="CSR-E3_Ligase_Protein"/>
</dbReference>
<keyword evidence="3 7" id="KW-0479">Metal-binding</keyword>
<feature type="transmembrane region" description="Helical" evidence="8">
    <location>
        <begin position="500"/>
        <end position="521"/>
    </location>
</feature>
<evidence type="ECO:0000256" key="6">
    <source>
        <dbReference type="ARBA" id="ARBA00023136"/>
    </source>
</evidence>
<dbReference type="Pfam" id="PF26037">
    <property type="entry name" value="zf-RING_DCST1_C"/>
    <property type="match status" value="1"/>
</dbReference>
<organism evidence="10 11">
    <name type="scientific">Ranatra chinensis</name>
    <dbReference type="NCBI Taxonomy" id="642074"/>
    <lineage>
        <taxon>Eukaryota</taxon>
        <taxon>Metazoa</taxon>
        <taxon>Ecdysozoa</taxon>
        <taxon>Arthropoda</taxon>
        <taxon>Hexapoda</taxon>
        <taxon>Insecta</taxon>
        <taxon>Pterygota</taxon>
        <taxon>Neoptera</taxon>
        <taxon>Paraneoptera</taxon>
        <taxon>Hemiptera</taxon>
        <taxon>Heteroptera</taxon>
        <taxon>Panheteroptera</taxon>
        <taxon>Nepomorpha</taxon>
        <taxon>Nepidae</taxon>
        <taxon>Ranatrinae</taxon>
        <taxon>Ranatra</taxon>
    </lineage>
</organism>
<evidence type="ECO:0000256" key="7">
    <source>
        <dbReference type="PROSITE-ProRule" id="PRU00175"/>
    </source>
</evidence>
<dbReference type="GO" id="GO:0016020">
    <property type="term" value="C:membrane"/>
    <property type="evidence" value="ECO:0007669"/>
    <property type="project" value="UniProtKB-SubCell"/>
</dbReference>
<dbReference type="InterPro" id="IPR011011">
    <property type="entry name" value="Znf_FYVE_PHD"/>
</dbReference>
<evidence type="ECO:0000256" key="8">
    <source>
        <dbReference type="SAM" id="Phobius"/>
    </source>
</evidence>
<dbReference type="EMBL" id="JBFDAA010000013">
    <property type="protein sequence ID" value="KAL1122465.1"/>
    <property type="molecule type" value="Genomic_DNA"/>
</dbReference>
<keyword evidence="4" id="KW-0862">Zinc</keyword>
<dbReference type="AlphaFoldDB" id="A0ABD0Y4Z2"/>
<dbReference type="PANTHER" id="PTHR21041">
    <property type="entry name" value="DENDRITIC CELL-SPECIFIC TRANSMEMBRANE PROTEIN"/>
    <property type="match status" value="1"/>
</dbReference>
<evidence type="ECO:0000256" key="1">
    <source>
        <dbReference type="ARBA" id="ARBA00004141"/>
    </source>
</evidence>
<protein>
    <recommendedName>
        <fullName evidence="9">RING-type domain-containing protein</fullName>
    </recommendedName>
</protein>
<evidence type="ECO:0000256" key="4">
    <source>
        <dbReference type="ARBA" id="ARBA00022833"/>
    </source>
</evidence>
<dbReference type="Pfam" id="PF07782">
    <property type="entry name" value="DC_STAMP"/>
    <property type="match status" value="1"/>
</dbReference>
<keyword evidence="5 8" id="KW-1133">Transmembrane helix</keyword>
<keyword evidence="3 7" id="KW-0863">Zinc-finger</keyword>
<keyword evidence="2 8" id="KW-0812">Transmembrane</keyword>
<evidence type="ECO:0000259" key="9">
    <source>
        <dbReference type="PROSITE" id="PS50089"/>
    </source>
</evidence>
<dbReference type="InterPro" id="IPR001841">
    <property type="entry name" value="Znf_RING"/>
</dbReference>
<evidence type="ECO:0000256" key="2">
    <source>
        <dbReference type="ARBA" id="ARBA00022692"/>
    </source>
</evidence>
<comment type="caution">
    <text evidence="10">The sequence shown here is derived from an EMBL/GenBank/DDBJ whole genome shotgun (WGS) entry which is preliminary data.</text>
</comment>
<dbReference type="PANTHER" id="PTHR21041:SF17">
    <property type="entry name" value="E3 UBIQUITIN-PROTEIN LIGASE DCST1"/>
    <property type="match status" value="1"/>
</dbReference>
<gene>
    <name evidence="10" type="ORF">AAG570_002796</name>
</gene>
<name>A0ABD0Y4Z2_9HEMI</name>
<evidence type="ECO:0000256" key="3">
    <source>
        <dbReference type="ARBA" id="ARBA00022771"/>
    </source>
</evidence>
<accession>A0ABD0Y4Z2</accession>
<feature type="transmembrane region" description="Helical" evidence="8">
    <location>
        <begin position="404"/>
        <end position="425"/>
    </location>
</feature>
<proteinExistence type="predicted"/>
<keyword evidence="11" id="KW-1185">Reference proteome</keyword>
<dbReference type="InterPro" id="IPR058842">
    <property type="entry name" value="DCST1_C"/>
</dbReference>
<dbReference type="Proteomes" id="UP001558652">
    <property type="component" value="Unassembled WGS sequence"/>
</dbReference>
<evidence type="ECO:0000313" key="11">
    <source>
        <dbReference type="Proteomes" id="UP001558652"/>
    </source>
</evidence>
<evidence type="ECO:0000256" key="5">
    <source>
        <dbReference type="ARBA" id="ARBA00022989"/>
    </source>
</evidence>
<reference evidence="10 11" key="1">
    <citation type="submission" date="2024-07" db="EMBL/GenBank/DDBJ databases">
        <title>Chromosome-level genome assembly of the water stick insect Ranatra chinensis (Heteroptera: Nepidae).</title>
        <authorList>
            <person name="Liu X."/>
        </authorList>
    </citation>
    <scope>NUCLEOTIDE SEQUENCE [LARGE SCALE GENOMIC DNA]</scope>
    <source>
        <strain evidence="10">Cailab_2021Rc</strain>
        <tissue evidence="10">Muscle</tissue>
    </source>
</reference>
<keyword evidence="6 8" id="KW-0472">Membrane</keyword>
<sequence length="624" mass="71550">MSYQNKKQETTEIGVCNLPPFVIVRCITLMILPSSLTKIGNAPVKAFLLASILNGPIDNMMKNSEESVRSFTCTIALMSNLTKTRYSLAITPFQRTLHTLQGDTDDVYDSLSSIGHILSPLKEEFEGKQDELDELKAINDYVDRLQGDTARSDFLKGTEKEGENKTQTLDQAYMRKFQLRCQNIVSSASLNCRKIFYKNYDKCYDAVTWVAAWLVCWPMKLSFICNIVQTLGGDEFCNPENVLSKGVGPGFQALSNTTDLLRSEFNRVYVKYDLNTTFASAKKTLNQEKELTLNVYGPLESRVAIYKIFLSKKSYLLAITEVVKLGLILYSFSTVQSAQKFHNDYLTNLNFQNFYITRYFKKIDARRYKAAKRNLLPLKHKEKREYVDKAACKMSTLELSDFELVIPFVEFFIIIVVCVFDYMFYEVLLTVKEYAAFSYEQKGTHDFQIVVKGSGFVASMIKNLVAGFNVKRNVDVISNNKGTHKKTMCLPEPTRIPNRIVFNLVGSAIAITISNVFSGYFTRINTIILEYYYPTDDLNFLIRLRLGRPRIFGWLKYLKWGKRKCLICANREGQGGLPYHECKDCRHIYCSECWNDISRVCYLCHVINNIEDNYSDPGSDIVID</sequence>
<feature type="domain" description="RING-type" evidence="9">
    <location>
        <begin position="565"/>
        <end position="605"/>
    </location>
</feature>
<dbReference type="InterPro" id="IPR012858">
    <property type="entry name" value="DC_STAMP-like"/>
</dbReference>
<dbReference type="GO" id="GO:0008270">
    <property type="term" value="F:zinc ion binding"/>
    <property type="evidence" value="ECO:0007669"/>
    <property type="project" value="UniProtKB-KW"/>
</dbReference>
<dbReference type="PROSITE" id="PS50089">
    <property type="entry name" value="ZF_RING_2"/>
    <property type="match status" value="1"/>
</dbReference>